<dbReference type="PATRIC" id="fig|1423734.3.peg.2480"/>
<gene>
    <name evidence="2" type="ORF">FC83_GL002446</name>
</gene>
<protein>
    <recommendedName>
        <fullName evidence="4">Lipoprotein</fullName>
    </recommendedName>
</protein>
<keyword evidence="3" id="KW-1185">Reference proteome</keyword>
<evidence type="ECO:0000313" key="3">
    <source>
        <dbReference type="Proteomes" id="UP000051236"/>
    </source>
</evidence>
<evidence type="ECO:0008006" key="4">
    <source>
        <dbReference type="Google" id="ProtNLM"/>
    </source>
</evidence>
<dbReference type="STRING" id="1423734.FC83_GL002446"/>
<feature type="signal peptide" evidence="1">
    <location>
        <begin position="1"/>
        <end position="23"/>
    </location>
</feature>
<sequence length="240" mass="26104">MRGKRFFLGLCFLIGLVVLTACQNQKISNLQNQYHADGMATVVKGSTKAKSVQYRIDQQAWQSAKVNGGTFVVTVPISNQSQKLTFKTDTDRQQATISKSTPVMAFAKFGMIYAAATQQNPNAIKIQPELLRRANYNGVIGQNNGTQIRAVVADQQLMGLTVIAQTATLKKAQNLNQFGSTLGTLAGVSGADAKTVLTKFEAAVKSAKKGKTTINTIKSKDINFDVAFSNDELFIYMTHQ</sequence>
<keyword evidence="1" id="KW-0732">Signal</keyword>
<dbReference type="Proteomes" id="UP000051236">
    <property type="component" value="Unassembled WGS sequence"/>
</dbReference>
<evidence type="ECO:0000313" key="2">
    <source>
        <dbReference type="EMBL" id="KRM36574.1"/>
    </source>
</evidence>
<reference evidence="2 3" key="1">
    <citation type="journal article" date="2015" name="Genome Announc.">
        <title>Expanding the biotechnology potential of lactobacilli through comparative genomics of 213 strains and associated genera.</title>
        <authorList>
            <person name="Sun Z."/>
            <person name="Harris H.M."/>
            <person name="McCann A."/>
            <person name="Guo C."/>
            <person name="Argimon S."/>
            <person name="Zhang W."/>
            <person name="Yang X."/>
            <person name="Jeffery I.B."/>
            <person name="Cooney J.C."/>
            <person name="Kagawa T.F."/>
            <person name="Liu W."/>
            <person name="Song Y."/>
            <person name="Salvetti E."/>
            <person name="Wrobel A."/>
            <person name="Rasinkangas P."/>
            <person name="Parkhill J."/>
            <person name="Rea M.C."/>
            <person name="O'Sullivan O."/>
            <person name="Ritari J."/>
            <person name="Douillard F.P."/>
            <person name="Paul Ross R."/>
            <person name="Yang R."/>
            <person name="Briner A.E."/>
            <person name="Felis G.E."/>
            <person name="de Vos W.M."/>
            <person name="Barrangou R."/>
            <person name="Klaenhammer T.R."/>
            <person name="Caufield P.W."/>
            <person name="Cui Y."/>
            <person name="Zhang H."/>
            <person name="O'Toole P.W."/>
        </authorList>
    </citation>
    <scope>NUCLEOTIDE SEQUENCE [LARGE SCALE GENOMIC DNA]</scope>
    <source>
        <strain evidence="2 3">DSM 18527</strain>
    </source>
</reference>
<dbReference type="RefSeq" id="WP_057002267.1">
    <property type="nucleotide sequence ID" value="NZ_AZGA01000002.1"/>
</dbReference>
<dbReference type="EMBL" id="AZGA01000002">
    <property type="protein sequence ID" value="KRM36574.1"/>
    <property type="molecule type" value="Genomic_DNA"/>
</dbReference>
<proteinExistence type="predicted"/>
<dbReference type="PROSITE" id="PS51257">
    <property type="entry name" value="PROKAR_LIPOPROTEIN"/>
    <property type="match status" value="1"/>
</dbReference>
<accession>A0A0R1Y2L4</accession>
<evidence type="ECO:0000256" key="1">
    <source>
        <dbReference type="SAM" id="SignalP"/>
    </source>
</evidence>
<name>A0A0R1Y2L4_9LACO</name>
<comment type="caution">
    <text evidence="2">The sequence shown here is derived from an EMBL/GenBank/DDBJ whole genome shotgun (WGS) entry which is preliminary data.</text>
</comment>
<organism evidence="2 3">
    <name type="scientific">Agrilactobacillus composti DSM 18527 = JCM 14202</name>
    <dbReference type="NCBI Taxonomy" id="1423734"/>
    <lineage>
        <taxon>Bacteria</taxon>
        <taxon>Bacillati</taxon>
        <taxon>Bacillota</taxon>
        <taxon>Bacilli</taxon>
        <taxon>Lactobacillales</taxon>
        <taxon>Lactobacillaceae</taxon>
        <taxon>Agrilactobacillus</taxon>
    </lineage>
</organism>
<dbReference type="AlphaFoldDB" id="A0A0R1Y2L4"/>
<feature type="chain" id="PRO_5006413537" description="Lipoprotein" evidence="1">
    <location>
        <begin position="24"/>
        <end position="240"/>
    </location>
</feature>